<sequence length="176" mass="18649">MRNLAAGGAGIAFAAETGTAGAQSPPSGAPAILAPQLGGDHVTAAPGRGLMPAVSAHVGAVPTLFGLDEQPMERMSPLIGRQYLSGAGATFCKWTMRKGAVVPLHHHANEQITWITEGRAEVFSQGRRFVMTAGTVLIIPPNVPHDFLFTEDTIDIDIFTPQRQDWLDGTAGYYAR</sequence>
<proteinExistence type="predicted"/>
<protein>
    <submittedName>
        <fullName evidence="2">Cupin domain-containing protein</fullName>
    </submittedName>
</protein>
<dbReference type="SUPFAM" id="SSF51182">
    <property type="entry name" value="RmlC-like cupins"/>
    <property type="match status" value="1"/>
</dbReference>
<dbReference type="Gene3D" id="2.60.120.10">
    <property type="entry name" value="Jelly Rolls"/>
    <property type="match status" value="1"/>
</dbReference>
<dbReference type="InterPro" id="IPR014710">
    <property type="entry name" value="RmlC-like_jellyroll"/>
</dbReference>
<keyword evidence="3" id="KW-1185">Reference proteome</keyword>
<dbReference type="CDD" id="cd02238">
    <property type="entry name" value="cupin_KdgF"/>
    <property type="match status" value="1"/>
</dbReference>
<comment type="caution">
    <text evidence="2">The sequence shown here is derived from an EMBL/GenBank/DDBJ whole genome shotgun (WGS) entry which is preliminary data.</text>
</comment>
<evidence type="ECO:0000313" key="2">
    <source>
        <dbReference type="EMBL" id="MBP0495122.1"/>
    </source>
</evidence>
<dbReference type="AlphaFoldDB" id="A0A940N1M8"/>
<feature type="domain" description="Cupin type-2" evidence="1">
    <location>
        <begin position="94"/>
        <end position="153"/>
    </location>
</feature>
<evidence type="ECO:0000259" key="1">
    <source>
        <dbReference type="Pfam" id="PF07883"/>
    </source>
</evidence>
<accession>A0A940N1M8</accession>
<name>A0A940N1M8_9PROT</name>
<dbReference type="PANTHER" id="PTHR40112:SF1">
    <property type="entry name" value="H2HPP ISOMERASE"/>
    <property type="match status" value="1"/>
</dbReference>
<dbReference type="InterPro" id="IPR013096">
    <property type="entry name" value="Cupin_2"/>
</dbReference>
<dbReference type="InterPro" id="IPR011051">
    <property type="entry name" value="RmlC_Cupin_sf"/>
</dbReference>
<dbReference type="RefSeq" id="WP_209375916.1">
    <property type="nucleotide sequence ID" value="NZ_JAGIZA010000014.1"/>
</dbReference>
<evidence type="ECO:0000313" key="3">
    <source>
        <dbReference type="Proteomes" id="UP000677537"/>
    </source>
</evidence>
<dbReference type="InterPro" id="IPR052535">
    <property type="entry name" value="Bacilysin_H2HPP_isomerase"/>
</dbReference>
<dbReference type="Pfam" id="PF07883">
    <property type="entry name" value="Cupin_2"/>
    <property type="match status" value="1"/>
</dbReference>
<dbReference type="PANTHER" id="PTHR40112">
    <property type="entry name" value="H2HPP ISOMERASE"/>
    <property type="match status" value="1"/>
</dbReference>
<reference evidence="2" key="1">
    <citation type="submission" date="2021-03" db="EMBL/GenBank/DDBJ databases">
        <authorList>
            <person name="So Y."/>
        </authorList>
    </citation>
    <scope>NUCLEOTIDE SEQUENCE</scope>
    <source>
        <strain evidence="2">SG15</strain>
    </source>
</reference>
<organism evidence="2 3">
    <name type="scientific">Roseomonas indoligenes</name>
    <dbReference type="NCBI Taxonomy" id="2820811"/>
    <lineage>
        <taxon>Bacteria</taxon>
        <taxon>Pseudomonadati</taxon>
        <taxon>Pseudomonadota</taxon>
        <taxon>Alphaproteobacteria</taxon>
        <taxon>Acetobacterales</taxon>
        <taxon>Roseomonadaceae</taxon>
        <taxon>Roseomonas</taxon>
    </lineage>
</organism>
<dbReference type="EMBL" id="JAGIZA010000014">
    <property type="protein sequence ID" value="MBP0495122.1"/>
    <property type="molecule type" value="Genomic_DNA"/>
</dbReference>
<gene>
    <name evidence="2" type="ORF">J5Y10_20230</name>
</gene>
<dbReference type="Proteomes" id="UP000677537">
    <property type="component" value="Unassembled WGS sequence"/>
</dbReference>